<dbReference type="OrthoDB" id="3267320at2"/>
<dbReference type="SUPFAM" id="SSF46689">
    <property type="entry name" value="Homeodomain-like"/>
    <property type="match status" value="1"/>
</dbReference>
<dbReference type="InterPro" id="IPR036271">
    <property type="entry name" value="Tet_transcr_reg_TetR-rel_C_sf"/>
</dbReference>
<dbReference type="InterPro" id="IPR001647">
    <property type="entry name" value="HTH_TetR"/>
</dbReference>
<dbReference type="EMBL" id="SMKI01000511">
    <property type="protein sequence ID" value="TDC64647.1"/>
    <property type="molecule type" value="Genomic_DNA"/>
</dbReference>
<keyword evidence="3" id="KW-0804">Transcription</keyword>
<protein>
    <submittedName>
        <fullName evidence="6">TetR family transcriptional regulator</fullName>
    </submittedName>
</protein>
<dbReference type="GO" id="GO:0003677">
    <property type="term" value="F:DNA binding"/>
    <property type="evidence" value="ECO:0007669"/>
    <property type="project" value="UniProtKB-UniRule"/>
</dbReference>
<evidence type="ECO:0000256" key="1">
    <source>
        <dbReference type="ARBA" id="ARBA00023015"/>
    </source>
</evidence>
<evidence type="ECO:0000313" key="7">
    <source>
        <dbReference type="Proteomes" id="UP000295345"/>
    </source>
</evidence>
<sequence length="209" mass="22613">MRRTAEEAAATRAALLDAVLTVVAREGYAATRLADVVARAHVTRGALYHHFRDKADLFAAALAARWGELAGEVLGALDGDRPPLSRLERFVADYTRRVRSDPRFRELLEVVVLRTEALPELAEGVAGKRVALDGWRQALDPVLTEAETAGQLRPGLDARSAAADVLVLLHGVTVVTTLDAGPVDPDRLARTLVRGLARRPTDHPPENPT</sequence>
<evidence type="ECO:0000256" key="4">
    <source>
        <dbReference type="PROSITE-ProRule" id="PRU00335"/>
    </source>
</evidence>
<evidence type="ECO:0000256" key="2">
    <source>
        <dbReference type="ARBA" id="ARBA00023125"/>
    </source>
</evidence>
<dbReference type="AlphaFoldDB" id="A0A4R4SLM0"/>
<dbReference type="PROSITE" id="PS50977">
    <property type="entry name" value="HTH_TETR_2"/>
    <property type="match status" value="1"/>
</dbReference>
<comment type="caution">
    <text evidence="6">The sequence shown here is derived from an EMBL/GenBank/DDBJ whole genome shotgun (WGS) entry which is preliminary data.</text>
</comment>
<reference evidence="6 7" key="1">
    <citation type="submission" date="2019-03" db="EMBL/GenBank/DDBJ databases">
        <title>Draft genome sequences of novel Actinobacteria.</title>
        <authorList>
            <person name="Sahin N."/>
            <person name="Ay H."/>
            <person name="Saygin H."/>
        </authorList>
    </citation>
    <scope>NUCLEOTIDE SEQUENCE [LARGE SCALE GENOMIC DNA]</scope>
    <source>
        <strain evidence="6 7">DSM 41900</strain>
    </source>
</reference>
<keyword evidence="7" id="KW-1185">Reference proteome</keyword>
<evidence type="ECO:0000259" key="5">
    <source>
        <dbReference type="PROSITE" id="PS50977"/>
    </source>
</evidence>
<feature type="DNA-binding region" description="H-T-H motif" evidence="4">
    <location>
        <begin position="32"/>
        <end position="51"/>
    </location>
</feature>
<keyword evidence="2 4" id="KW-0238">DNA-binding</keyword>
<name>A0A4R4SLM0_9ACTN</name>
<evidence type="ECO:0000313" key="6">
    <source>
        <dbReference type="EMBL" id="TDC64647.1"/>
    </source>
</evidence>
<keyword evidence="1" id="KW-0805">Transcription regulation</keyword>
<gene>
    <name evidence="6" type="ORF">E1283_31345</name>
</gene>
<dbReference type="Pfam" id="PF00440">
    <property type="entry name" value="TetR_N"/>
    <property type="match status" value="1"/>
</dbReference>
<dbReference type="PRINTS" id="PR00455">
    <property type="entry name" value="HTHTETR"/>
</dbReference>
<dbReference type="SUPFAM" id="SSF48498">
    <property type="entry name" value="Tetracyclin repressor-like, C-terminal domain"/>
    <property type="match status" value="1"/>
</dbReference>
<dbReference type="PANTHER" id="PTHR47506:SF6">
    <property type="entry name" value="HTH-TYPE TRANSCRIPTIONAL REPRESSOR NEMR"/>
    <property type="match status" value="1"/>
</dbReference>
<proteinExistence type="predicted"/>
<evidence type="ECO:0000256" key="3">
    <source>
        <dbReference type="ARBA" id="ARBA00023163"/>
    </source>
</evidence>
<dbReference type="Proteomes" id="UP000295345">
    <property type="component" value="Unassembled WGS sequence"/>
</dbReference>
<organism evidence="6 7">
    <name type="scientific">Streptomyces hainanensis</name>
    <dbReference type="NCBI Taxonomy" id="402648"/>
    <lineage>
        <taxon>Bacteria</taxon>
        <taxon>Bacillati</taxon>
        <taxon>Actinomycetota</taxon>
        <taxon>Actinomycetes</taxon>
        <taxon>Kitasatosporales</taxon>
        <taxon>Streptomycetaceae</taxon>
        <taxon>Streptomyces</taxon>
    </lineage>
</organism>
<dbReference type="PANTHER" id="PTHR47506">
    <property type="entry name" value="TRANSCRIPTIONAL REGULATORY PROTEIN"/>
    <property type="match status" value="1"/>
</dbReference>
<accession>A0A4R4SLM0</accession>
<feature type="domain" description="HTH tetR-type" evidence="5">
    <location>
        <begin position="9"/>
        <end position="69"/>
    </location>
</feature>
<dbReference type="RefSeq" id="WP_132821558.1">
    <property type="nucleotide sequence ID" value="NZ_SMKI01000511.1"/>
</dbReference>
<dbReference type="Gene3D" id="1.10.357.10">
    <property type="entry name" value="Tetracycline Repressor, domain 2"/>
    <property type="match status" value="1"/>
</dbReference>
<dbReference type="InterPro" id="IPR009057">
    <property type="entry name" value="Homeodomain-like_sf"/>
</dbReference>